<dbReference type="CDD" id="cd00609">
    <property type="entry name" value="AAT_like"/>
    <property type="match status" value="1"/>
</dbReference>
<dbReference type="InterPro" id="IPR015424">
    <property type="entry name" value="PyrdxlP-dep_Trfase"/>
</dbReference>
<evidence type="ECO:0000313" key="6">
    <source>
        <dbReference type="EMBL" id="XCP96017.1"/>
    </source>
</evidence>
<evidence type="ECO:0000256" key="3">
    <source>
        <dbReference type="ARBA" id="ARBA00022679"/>
    </source>
</evidence>
<protein>
    <recommendedName>
        <fullName evidence="4">Aminotransferase</fullName>
        <ecNumber evidence="4">2.6.1.-</ecNumber>
    </recommendedName>
</protein>
<dbReference type="InterPro" id="IPR015421">
    <property type="entry name" value="PyrdxlP-dep_Trfase_major"/>
</dbReference>
<dbReference type="InterPro" id="IPR004838">
    <property type="entry name" value="NHTrfase_class1_PyrdxlP-BS"/>
</dbReference>
<dbReference type="Pfam" id="PF00155">
    <property type="entry name" value="Aminotran_1_2"/>
    <property type="match status" value="1"/>
</dbReference>
<dbReference type="GO" id="GO:0008483">
    <property type="term" value="F:transaminase activity"/>
    <property type="evidence" value="ECO:0007669"/>
    <property type="project" value="UniProtKB-KW"/>
</dbReference>
<keyword evidence="3 4" id="KW-0808">Transferase</keyword>
<gene>
    <name evidence="6" type="ORF">ABXS70_04695</name>
</gene>
<sequence>MKFAKRMDHFSEGIFTKLLEIKRRRLESGQPVIDLSVGTPNIPPAPHIMKVLCEASADPANYIYAVNDQSELLQAAGDWYRQRYQVELDPKTEICSLLGSQEGLAHISLSIVDEGDLVLVPDPCYPVFADGPLLAGAELYYMPQKEEHNYVIQLCDIPESVAERAKFMLVSYPNNPTTAMAPDSFYEELIAFANKYDIIVLHDNAYSELVFDHKTCGSFLAYPGAIDVGIEFNSLSKTYGLAGARIGFCVGNREVVSMLKKLKSNMDYGMFIPIQQAAIAAITGDQSDVGRVRAIYEERRDMLCEGFAKLGWHISKPEATMFIWTRIPAHYDTSEQFAADLVTRTGVIVTPGSAFGPSGEGYVRLALVQDLEQLRQALQYVEASGILTPAKQSDKQSAVEQQL</sequence>
<dbReference type="EMBL" id="CP159992">
    <property type="protein sequence ID" value="XCP96017.1"/>
    <property type="molecule type" value="Genomic_DNA"/>
</dbReference>
<dbReference type="Gene3D" id="3.40.640.10">
    <property type="entry name" value="Type I PLP-dependent aspartate aminotransferase-like (Major domain)"/>
    <property type="match status" value="1"/>
</dbReference>
<dbReference type="PANTHER" id="PTHR42832">
    <property type="entry name" value="AMINO ACID AMINOTRANSFERASE"/>
    <property type="match status" value="1"/>
</dbReference>
<evidence type="ECO:0000259" key="5">
    <source>
        <dbReference type="Pfam" id="PF00155"/>
    </source>
</evidence>
<dbReference type="InterPro" id="IPR015422">
    <property type="entry name" value="PyrdxlP-dep_Trfase_small"/>
</dbReference>
<evidence type="ECO:0000256" key="2">
    <source>
        <dbReference type="ARBA" id="ARBA00022576"/>
    </source>
</evidence>
<organism evidence="6">
    <name type="scientific">Paenibacillus sp. AN1007</name>
    <dbReference type="NCBI Taxonomy" id="3151385"/>
    <lineage>
        <taxon>Bacteria</taxon>
        <taxon>Bacillati</taxon>
        <taxon>Bacillota</taxon>
        <taxon>Bacilli</taxon>
        <taxon>Bacillales</taxon>
        <taxon>Paenibacillaceae</taxon>
        <taxon>Paenibacillus</taxon>
    </lineage>
</organism>
<dbReference type="AlphaFoldDB" id="A0AAU8NHL3"/>
<proteinExistence type="inferred from homology"/>
<comment type="cofactor">
    <cofactor evidence="1 4">
        <name>pyridoxal 5'-phosphate</name>
        <dbReference type="ChEBI" id="CHEBI:597326"/>
    </cofactor>
</comment>
<dbReference type="EC" id="2.6.1.-" evidence="4"/>
<accession>A0AAU8NHL3</accession>
<name>A0AAU8NHL3_9BACL</name>
<dbReference type="RefSeq" id="WP_342552240.1">
    <property type="nucleotide sequence ID" value="NZ_CP159992.1"/>
</dbReference>
<dbReference type="Gene3D" id="3.90.1150.10">
    <property type="entry name" value="Aspartate Aminotransferase, domain 1"/>
    <property type="match status" value="1"/>
</dbReference>
<evidence type="ECO:0000256" key="4">
    <source>
        <dbReference type="RuleBase" id="RU000481"/>
    </source>
</evidence>
<evidence type="ECO:0000256" key="1">
    <source>
        <dbReference type="ARBA" id="ARBA00001933"/>
    </source>
</evidence>
<dbReference type="SUPFAM" id="SSF53383">
    <property type="entry name" value="PLP-dependent transferases"/>
    <property type="match status" value="1"/>
</dbReference>
<dbReference type="InterPro" id="IPR004839">
    <property type="entry name" value="Aminotransferase_I/II_large"/>
</dbReference>
<reference evidence="6" key="1">
    <citation type="submission" date="2024-05" db="EMBL/GenBank/DDBJ databases">
        <title>Draft genome assemblies of 36 bacteria isolated from hibernating arctic ground squirrels.</title>
        <authorList>
            <person name="McKee H."/>
            <person name="Mullen L."/>
            <person name="Drown D.M."/>
            <person name="Duddleston K.N."/>
        </authorList>
    </citation>
    <scope>NUCLEOTIDE SEQUENCE</scope>
    <source>
        <strain evidence="6">AN1007</strain>
    </source>
</reference>
<keyword evidence="2 4" id="KW-0032">Aminotransferase</keyword>
<comment type="similarity">
    <text evidence="4">Belongs to the class-I pyridoxal-phosphate-dependent aminotransferase family.</text>
</comment>
<dbReference type="PROSITE" id="PS00105">
    <property type="entry name" value="AA_TRANSFER_CLASS_1"/>
    <property type="match status" value="1"/>
</dbReference>
<dbReference type="GO" id="GO:0030170">
    <property type="term" value="F:pyridoxal phosphate binding"/>
    <property type="evidence" value="ECO:0007669"/>
    <property type="project" value="InterPro"/>
</dbReference>
<dbReference type="PANTHER" id="PTHR42832:SF3">
    <property type="entry name" value="L-GLUTAMINE--4-(METHYLSULFANYL)-2-OXOBUTANOATE AMINOTRANSFERASE"/>
    <property type="match status" value="1"/>
</dbReference>
<dbReference type="InterPro" id="IPR050881">
    <property type="entry name" value="LL-DAP_aminotransferase"/>
</dbReference>
<feature type="domain" description="Aminotransferase class I/classII large" evidence="5">
    <location>
        <begin position="31"/>
        <end position="379"/>
    </location>
</feature>